<gene>
    <name evidence="9" type="primary">hpmA</name>
    <name evidence="9" type="ORF">NCTC8540_01856</name>
</gene>
<protein>
    <submittedName>
        <fullName evidence="9">Filamentous hemagglutinin outer membrane protein</fullName>
    </submittedName>
</protein>
<name>A0AB38HB08_9PAST</name>
<feature type="transmembrane region" description="Helical" evidence="7">
    <location>
        <begin position="55"/>
        <end position="73"/>
    </location>
</feature>
<accession>A0AB38HB08</accession>
<comment type="caution">
    <text evidence="9">The sequence shown here is derived from an EMBL/GenBank/DDBJ whole genome shotgun (WGS) entry which is preliminary data.</text>
</comment>
<evidence type="ECO:0000256" key="7">
    <source>
        <dbReference type="SAM" id="Phobius"/>
    </source>
</evidence>
<feature type="compositionally biased region" description="Polar residues" evidence="6">
    <location>
        <begin position="1544"/>
        <end position="1577"/>
    </location>
</feature>
<sequence>MNKHIYKVIFSKVLAKFVVVSELAKSAGKAQSESVKTQLKPTALDMLNHRTPFSFLHFSLMFALGLAYFPALAQDMAIVADKQAAGHQQPIILQTANGLPQINIQTPSAAGVSRNQYSQFDVAEKGAILNNGRKASQTQLAGWVQGNPNLAAGEAKIILNEVNSSNPSRLKGYVEVAGQKAEVVIANPSGIHCEGCGVINAGRATLTTGQAEVVNGELKGYQVKGGEVVVRGKGMDNRQADYTDIIANKVSLDAGVWAKSLKVSTGKNKVSRNHDTVVYVGESAVNNSEDLGYAVDVSHLGGMYANRIQLIDHGDGLGVRNAGHIGASAGEVKIDSMGRILNQGQLQAEQSIQLQAQKDIENQSKAKIVSQQGNIDLISQDKQHNQGNIVAKQKISARASAITQSSSGEILGGDVDIQVSHDLTNRGLISSGKENTDSAKTLLKAERISNIGTGRIYGDKVALGAKLIENLDELDENSVRHDGIVAAFKRLDIGAEQIINKTANYVANQKGASTFYSEQDIYFGKHLNAQDEAQGKATQLINYSGTIEAAKGNIQLNIANIQNLNPHFRAEIETQSDDQINESYVIPKGYNTKDRIDFNLLKWVSFSRAGKLAFKTDNPKVLQPGDSITASVLLPTVNEYRCQDYNNPNSCQIKPESIYDENNPAWAYFGITPPSAAPADLPQIDFPDEPIKPIEPILQPKRRFESAEKYQQRFEAYQKAKAKYDQEIKQYEIEKQSYPQRLADYEKAMAPFKAWLTENENAFNELSKKINAHNAKIAGRRFSDFWITKLNRRVHDMSVVKATLPGQILAGGDIDINTDELFNNRSQVIAGANLNIQGNLRNEDETGFDITNEYGTNQYTWSRWRGGFKRYHQRDWGSVNYYNNNITTPFDMGIAVKQSHTDYKTNLATQPTEAGKLDNQEDMSTIWLPSSSLYKLNPNSANNVLVETDPAFANRKKWLSGEYMFSQLRIAPENVHKRLGDGYYEQRLVREQINQLTGKMFTDNQHDIESQYKTLMDNGISFANAFHLRPGIKLSAAQVASLTADIVWFETETVKLPDGREQQVLVPKVYLVAQSGDVDKRGALLSAQRIGVSANQIINQGMIAGREVSLLQQDKYQSLLNQGNILGERIKLQAKGDITNLGGKMIAEQEMNIESAGKITHQSTLAENQASGKGYRRESNLLSRKALLYVKGEGNGLTLAAHDIEIKGADIVNEGKGHTQLQAENSLKLTALETSFNEKMGGGDHYRQSKSQDVIISHIKGKGDVTIKGKDILSEGGQLESEKKLTALAENSLVLKGAQTAHHFEEYHHSKTGSLAKKSKTSFESRDSRSQVGSILSGEEIALLSGNQLTAQGANIVANKDIAMSAKGDVEISAATNQQKSFAYEKNTKSGVFSGGGLGITFGKQSSKHQYESEGWTQSDARSAIGSLDGNVRIQAGNQVNITGSDLIAEQDKRIDIEGKHILVEAGKDVFKSSEKHEFKQSGLTLAVSSPAIDMAMKAQESLKRSGEVKNDKLSALYKIKAAQEMVQASKAAQQATSTLSQLGSMTENPAAAQNPSVKISVSVGSSQSKQESHTNQVVHHGSELSAGNLSLKTTASDIDVIGSKLTATTLNLESSKDIHLKSAQDSFSHRSQNNNSGWSAGVFVGVSGNSYGVGLEASGYKGKGKENSDSTTQVNSLVQGKEVNISSQHDTALQGANVNADRLTMNVGNNLSIESRQDSNQYDSKQTQAVAGASVTLNGSGSASINASRNKAKLNYAQVEEQSGLSAGEGGLAINVGNHTHLKGGLIESKAEESKNRLHTKTFSTEDIKNHSEVKVESHSVELSSNMAQNAMSAVATTIGALGNKNESQQSLTQSAVGNNIHFTAESQDEKTQQNLTALLRDTENANQKVQAYDLAEIKAQQEMAQAIGEIAQNSINLTLKPKLEEAEKQKAEAEAILANKETNANQRIQAQRQLDNANQTIQTYGQGGDMQMAIRAVTGLLQGIATKNTGAAAVGLISPYANQFIKAQTGDNTTANLMAHALLGAIEAKATGTNALAGAAGALTGEATAQIIAQKLYGIDGKSKTTNDLSESEKQTITALSQLAGGLAGGIIGDSTTSAVSSADIAKRAVENNLLSHAKSEKLIKYMDLLDEKGKLTFNQLDESKKLLDEHNYIDLLIKQHQKNPDLLNENQKSYLREKLSEIALDLVKYNHRLSFNEALNELYNWDFTQPQIGADYSKLTSEIKRNAIVTDNLDQKLGKSTLEAGLLIGSSPSTLLKGVSFIENTAVNFSGKALGIAPKLEGALANMANDLRYISSEGIYYANNPALLAQGGINTVTNYLNKTTKMMAETPIKVAVTNGIAAATVKAGFEGYDYYRDPNKKLTKENLLNSGKEVALSGGLGLATSGMPFSAALATSLAVDKIHEGETNIIKNASSGIVGEIIDHKYPLSPFIREGITQYYEKKYYSPTKEKLNDKK</sequence>
<evidence type="ECO:0000256" key="5">
    <source>
        <dbReference type="SAM" id="Coils"/>
    </source>
</evidence>
<comment type="subcellular location">
    <subcellularLocation>
        <location evidence="1">Target cell</location>
        <location evidence="1">Target cell cytoplasm</location>
    </subcellularLocation>
</comment>
<dbReference type="EMBL" id="UGHJ01000001">
    <property type="protein sequence ID" value="STO69325.1"/>
    <property type="molecule type" value="Genomic_DNA"/>
</dbReference>
<dbReference type="Pfam" id="PF13018">
    <property type="entry name" value="ESPR"/>
    <property type="match status" value="1"/>
</dbReference>
<dbReference type="Pfam" id="PF13332">
    <property type="entry name" value="Fil_haemagg_2"/>
    <property type="match status" value="2"/>
</dbReference>
<evidence type="ECO:0000256" key="2">
    <source>
        <dbReference type="ARBA" id="ARBA00022656"/>
    </source>
</evidence>
<dbReference type="InterPro" id="IPR011050">
    <property type="entry name" value="Pectin_lyase_fold/virulence"/>
</dbReference>
<evidence type="ECO:0000259" key="8">
    <source>
        <dbReference type="SMART" id="SM00912"/>
    </source>
</evidence>
<dbReference type="Proteomes" id="UP000254496">
    <property type="component" value="Unassembled WGS sequence"/>
</dbReference>
<evidence type="ECO:0000256" key="1">
    <source>
        <dbReference type="ARBA" id="ARBA00004219"/>
    </source>
</evidence>
<dbReference type="NCBIfam" id="TIGR01901">
    <property type="entry name" value="adhes_NPXG"/>
    <property type="match status" value="1"/>
</dbReference>
<reference evidence="9 10" key="1">
    <citation type="submission" date="2018-06" db="EMBL/GenBank/DDBJ databases">
        <authorList>
            <consortium name="Pathogen Informatics"/>
            <person name="Doyle S."/>
        </authorList>
    </citation>
    <scope>NUCLEOTIDE SEQUENCE [LARGE SCALE GENOMIC DNA]</scope>
    <source>
        <strain evidence="9 10">NCTC8540</strain>
    </source>
</reference>
<evidence type="ECO:0000256" key="6">
    <source>
        <dbReference type="SAM" id="MobiDB-lite"/>
    </source>
</evidence>
<evidence type="ECO:0000256" key="4">
    <source>
        <dbReference type="ARBA" id="ARBA00023026"/>
    </source>
</evidence>
<keyword evidence="3" id="KW-1266">Target cell cytoplasm</keyword>
<dbReference type="Pfam" id="PF05860">
    <property type="entry name" value="TPS"/>
    <property type="match status" value="1"/>
</dbReference>
<dbReference type="InterPro" id="IPR024973">
    <property type="entry name" value="ESPR"/>
</dbReference>
<dbReference type="InterPro" id="IPR012334">
    <property type="entry name" value="Pectin_lyas_fold"/>
</dbReference>
<feature type="region of interest" description="Disordered" evidence="6">
    <location>
        <begin position="1541"/>
        <end position="1577"/>
    </location>
</feature>
<keyword evidence="7" id="KW-1133">Transmembrane helix</keyword>
<organism evidence="9 10">
    <name type="scientific">Canicola haemoglobinophilus</name>
    <dbReference type="NCBI Taxonomy" id="733"/>
    <lineage>
        <taxon>Bacteria</taxon>
        <taxon>Pseudomonadati</taxon>
        <taxon>Pseudomonadota</taxon>
        <taxon>Gammaproteobacteria</taxon>
        <taxon>Pasteurellales</taxon>
        <taxon>Pasteurellaceae</taxon>
        <taxon>Canicola</taxon>
    </lineage>
</organism>
<dbReference type="GO" id="GO:0003824">
    <property type="term" value="F:catalytic activity"/>
    <property type="evidence" value="ECO:0007669"/>
    <property type="project" value="UniProtKB-ARBA"/>
</dbReference>
<dbReference type="InterPro" id="IPR008638">
    <property type="entry name" value="FhaB/CdiA-like_TPS"/>
</dbReference>
<evidence type="ECO:0000313" key="9">
    <source>
        <dbReference type="EMBL" id="STO69325.1"/>
    </source>
</evidence>
<dbReference type="SUPFAM" id="SSF51126">
    <property type="entry name" value="Pectin lyase-like"/>
    <property type="match status" value="1"/>
</dbReference>
<dbReference type="SMART" id="SM00912">
    <property type="entry name" value="Haemagg_act"/>
    <property type="match status" value="1"/>
</dbReference>
<dbReference type="RefSeq" id="WP_115073348.1">
    <property type="nucleotide sequence ID" value="NZ_UGHE01000002.1"/>
</dbReference>
<proteinExistence type="predicted"/>
<keyword evidence="2" id="KW-0800">Toxin</keyword>
<dbReference type="GO" id="GO:0090729">
    <property type="term" value="F:toxin activity"/>
    <property type="evidence" value="ECO:0007669"/>
    <property type="project" value="UniProtKB-KW"/>
</dbReference>
<dbReference type="Pfam" id="PF04829">
    <property type="entry name" value="PT-VENN"/>
    <property type="match status" value="1"/>
</dbReference>
<evidence type="ECO:0000313" key="10">
    <source>
        <dbReference type="Proteomes" id="UP000254496"/>
    </source>
</evidence>
<evidence type="ECO:0000256" key="3">
    <source>
        <dbReference type="ARBA" id="ARBA00022913"/>
    </source>
</evidence>
<dbReference type="Gene3D" id="2.160.20.10">
    <property type="entry name" value="Single-stranded right-handed beta-helix, Pectin lyase-like"/>
    <property type="match status" value="1"/>
</dbReference>
<keyword evidence="4" id="KW-0843">Virulence</keyword>
<keyword evidence="7" id="KW-0812">Transmembrane</keyword>
<keyword evidence="7" id="KW-0472">Membrane</keyword>
<feature type="coiled-coil region" evidence="5">
    <location>
        <begin position="707"/>
        <end position="776"/>
    </location>
</feature>
<keyword evidence="5" id="KW-0175">Coiled coil</keyword>
<feature type="domain" description="Filamentous haemagglutinin FhaB/tRNA nuclease CdiA-like TPS" evidence="8">
    <location>
        <begin position="96"/>
        <end position="216"/>
    </location>
</feature>
<dbReference type="InterPro" id="IPR006914">
    <property type="entry name" value="VENN_dom"/>
</dbReference>
<dbReference type="InterPro" id="IPR025157">
    <property type="entry name" value="Hemagglutinin_rpt"/>
</dbReference>